<keyword evidence="2" id="KW-0732">Signal</keyword>
<feature type="region of interest" description="Disordered" evidence="1">
    <location>
        <begin position="137"/>
        <end position="160"/>
    </location>
</feature>
<proteinExistence type="predicted"/>
<dbReference type="EMBL" id="CCBB010000001">
    <property type="protein sequence ID" value="CDO06569.1"/>
    <property type="molecule type" value="Genomic_DNA"/>
</dbReference>
<gene>
    <name evidence="4" type="ORF">BN977_01362</name>
</gene>
<dbReference type="InterPro" id="IPR048124">
    <property type="entry name" value="Tannase_B"/>
</dbReference>
<dbReference type="SUPFAM" id="SSF53474">
    <property type="entry name" value="alpha/beta-Hydrolases"/>
    <property type="match status" value="1"/>
</dbReference>
<dbReference type="AlphaFoldDB" id="W9ALK3"/>
<accession>W9ALK3</accession>
<sequence>MHINRRMFLGGTSMTLAALAAGCADSTTSPDSPSASGTTSSAPLGPLAFDADKYTEKTVTVATDTGQKEVKYRFYGPLTYVTKPVNADYQSLVISVPTSIDGQAVDASRAPIVFANAVGGYLPASVKDATGVGEASMGMGAMPGGQTPPSGAPPSSGEVASGGNAMLDAMGKMVNLAQLAVAAGYVAVEPGCRGRTLVNDAGTYYGTAPAAIVDLKAAVRYLRANAGHIPGNTDRIISTGTSAGGALSALLGASGDSPLYHKYLDDIGAAEASDAIFASGDWCPITDLGHADGAYEWNWGTNPTQTGAVDQALSQELRGLFVDYQRSLKLNGLNEFGPLTAENYADYLLKTYLQPSATRYLTALSDTDRATYLRDNPTIRWKSGAATFSWQDFLTHVGNRKKSLPAFDAFDLSTGENNLFGTGTTKARHFTDYSAAHSTSGANRLDADIADLLVLMNPMHFIAERNPQRAKHWWIRLGAKDSDTSLTVSSNLAASLAGLGDDVNHLMYWDEGHGANTDAADFLGWVKKISG</sequence>
<evidence type="ECO:0000256" key="2">
    <source>
        <dbReference type="SAM" id="SignalP"/>
    </source>
</evidence>
<dbReference type="InterPro" id="IPR049492">
    <property type="entry name" value="BD-FAE-like_dom"/>
</dbReference>
<dbReference type="Gene3D" id="3.40.50.1820">
    <property type="entry name" value="alpha/beta hydrolase"/>
    <property type="match status" value="1"/>
</dbReference>
<evidence type="ECO:0000259" key="3">
    <source>
        <dbReference type="Pfam" id="PF20434"/>
    </source>
</evidence>
<feature type="chain" id="PRO_5004916982" description="BD-FAE-like domain-containing protein" evidence="2">
    <location>
        <begin position="21"/>
        <end position="531"/>
    </location>
</feature>
<dbReference type="PROSITE" id="PS51318">
    <property type="entry name" value="TAT"/>
    <property type="match status" value="1"/>
</dbReference>
<comment type="caution">
    <text evidence="4">The sequence shown here is derived from an EMBL/GenBank/DDBJ whole genome shotgun (WGS) entry which is preliminary data.</text>
</comment>
<dbReference type="RefSeq" id="WP_051561114.1">
    <property type="nucleotide sequence ID" value="NZ_CCBB010000001.1"/>
</dbReference>
<name>W9ALK3_MYCCO</name>
<dbReference type="NCBIfam" id="NF041556">
    <property type="entry name" value="tannase_B"/>
    <property type="match status" value="1"/>
</dbReference>
<protein>
    <recommendedName>
        <fullName evidence="3">BD-FAE-like domain-containing protein</fullName>
    </recommendedName>
</protein>
<evidence type="ECO:0000313" key="4">
    <source>
        <dbReference type="EMBL" id="CDO06569.1"/>
    </source>
</evidence>
<feature type="domain" description="BD-FAE-like" evidence="3">
    <location>
        <begin position="172"/>
        <end position="296"/>
    </location>
</feature>
<organism evidence="4 5">
    <name type="scientific">Mycolicibacterium cosmeticum</name>
    <dbReference type="NCBI Taxonomy" id="258533"/>
    <lineage>
        <taxon>Bacteria</taxon>
        <taxon>Bacillati</taxon>
        <taxon>Actinomycetota</taxon>
        <taxon>Actinomycetes</taxon>
        <taxon>Mycobacteriales</taxon>
        <taxon>Mycobacteriaceae</taxon>
        <taxon>Mycolicibacterium</taxon>
    </lineage>
</organism>
<dbReference type="STRING" id="258533.BN977_01362"/>
<dbReference type="Pfam" id="PF20434">
    <property type="entry name" value="BD-FAE"/>
    <property type="match status" value="1"/>
</dbReference>
<feature type="signal peptide" evidence="2">
    <location>
        <begin position="1"/>
        <end position="20"/>
    </location>
</feature>
<dbReference type="InterPro" id="IPR006311">
    <property type="entry name" value="TAT_signal"/>
</dbReference>
<dbReference type="Proteomes" id="UP000028870">
    <property type="component" value="Unassembled WGS sequence"/>
</dbReference>
<dbReference type="InterPro" id="IPR029058">
    <property type="entry name" value="AB_hydrolase_fold"/>
</dbReference>
<dbReference type="OrthoDB" id="923957at2"/>
<evidence type="ECO:0000256" key="1">
    <source>
        <dbReference type="SAM" id="MobiDB-lite"/>
    </source>
</evidence>
<evidence type="ECO:0000313" key="5">
    <source>
        <dbReference type="Proteomes" id="UP000028870"/>
    </source>
</evidence>
<dbReference type="PROSITE" id="PS51257">
    <property type="entry name" value="PROKAR_LIPOPROTEIN"/>
    <property type="match status" value="1"/>
</dbReference>
<dbReference type="eggNOG" id="COG0657">
    <property type="taxonomic scope" value="Bacteria"/>
</dbReference>
<reference evidence="4" key="2">
    <citation type="submission" date="2014-03" db="EMBL/GenBank/DDBJ databases">
        <authorList>
            <person name="Urmite Genomes"/>
        </authorList>
    </citation>
    <scope>NUCLEOTIDE SEQUENCE</scope>
    <source>
        <strain evidence="4">DSM 44829</strain>
    </source>
</reference>
<reference evidence="4" key="1">
    <citation type="submission" date="2014-03" db="EMBL/GenBank/DDBJ databases">
        <title>Draft Genome Sequence of Mycobacterium cosmeticum DSM 44829.</title>
        <authorList>
            <person name="Croce O."/>
            <person name="Robert C."/>
            <person name="Raoult D."/>
            <person name="Drancourt M."/>
        </authorList>
    </citation>
    <scope>NUCLEOTIDE SEQUENCE [LARGE SCALE GENOMIC DNA]</scope>
    <source>
        <strain evidence="4">DSM 44829</strain>
    </source>
</reference>
<keyword evidence="5" id="KW-1185">Reference proteome</keyword>